<evidence type="ECO:0000256" key="6">
    <source>
        <dbReference type="ARBA" id="ARBA00031723"/>
    </source>
</evidence>
<proteinExistence type="inferred from homology"/>
<comment type="similarity">
    <text evidence="2">Belongs to the CRISPR-associated Csm2 family.</text>
</comment>
<evidence type="ECO:0000256" key="5">
    <source>
        <dbReference type="ARBA" id="ARBA00023118"/>
    </source>
</evidence>
<evidence type="ECO:0000256" key="4">
    <source>
        <dbReference type="ARBA" id="ARBA00022884"/>
    </source>
</evidence>
<accession>A0A7J4MTD7</accession>
<dbReference type="GO" id="GO:0051607">
    <property type="term" value="P:defense response to virus"/>
    <property type="evidence" value="ECO:0007669"/>
    <property type="project" value="UniProtKB-KW"/>
</dbReference>
<dbReference type="NCBIfam" id="TIGR01870">
    <property type="entry name" value="cas_TM1810_Csm2"/>
    <property type="match status" value="1"/>
</dbReference>
<comment type="caution">
    <text evidence="7">The sequence shown here is derived from an EMBL/GenBank/DDBJ whole genome shotgun (WGS) entry which is preliminary data.</text>
</comment>
<organism evidence="7 8">
    <name type="scientific">Methanothermobacter thermautotrophicus</name>
    <name type="common">Methanobacterium thermoformicicum</name>
    <dbReference type="NCBI Taxonomy" id="145262"/>
    <lineage>
        <taxon>Archaea</taxon>
        <taxon>Methanobacteriati</taxon>
        <taxon>Methanobacteriota</taxon>
        <taxon>Methanomada group</taxon>
        <taxon>Methanobacteria</taxon>
        <taxon>Methanobacteriales</taxon>
        <taxon>Methanobacteriaceae</taxon>
        <taxon>Methanothermobacter</taxon>
    </lineage>
</organism>
<keyword evidence="5" id="KW-0051">Antiviral defense</keyword>
<reference evidence="8" key="1">
    <citation type="journal article" date="2020" name="bioRxiv">
        <title>A rank-normalized archaeal taxonomy based on genome phylogeny resolves widespread incomplete and uneven classifications.</title>
        <authorList>
            <person name="Rinke C."/>
            <person name="Chuvochina M."/>
            <person name="Mussig A.J."/>
            <person name="Chaumeil P.-A."/>
            <person name="Waite D.W."/>
            <person name="Whitman W.B."/>
            <person name="Parks D.H."/>
            <person name="Hugenholtz P."/>
        </authorList>
    </citation>
    <scope>NUCLEOTIDE SEQUENCE [LARGE SCALE GENOMIC DNA]</scope>
</reference>
<dbReference type="InterPro" id="IPR010149">
    <property type="entry name" value="CRISPR-assoc_prot_Csm2_III-A"/>
</dbReference>
<dbReference type="EMBL" id="DUHT01000001">
    <property type="protein sequence ID" value="HIH64011.1"/>
    <property type="molecule type" value="Genomic_DNA"/>
</dbReference>
<evidence type="ECO:0000256" key="1">
    <source>
        <dbReference type="ARBA" id="ARBA00003640"/>
    </source>
</evidence>
<gene>
    <name evidence="7" type="primary">csm2</name>
    <name evidence="7" type="ORF">HA285_00130</name>
</gene>
<evidence type="ECO:0000256" key="3">
    <source>
        <dbReference type="ARBA" id="ARBA00016118"/>
    </source>
</evidence>
<evidence type="ECO:0000313" key="8">
    <source>
        <dbReference type="Proteomes" id="UP000538031"/>
    </source>
</evidence>
<evidence type="ECO:0000256" key="2">
    <source>
        <dbReference type="ARBA" id="ARBA00006896"/>
    </source>
</evidence>
<name>A0A7J4MTD7_METTF</name>
<dbReference type="Proteomes" id="UP000538031">
    <property type="component" value="Unassembled WGS sequence"/>
</dbReference>
<dbReference type="GO" id="GO:0003723">
    <property type="term" value="F:RNA binding"/>
    <property type="evidence" value="ECO:0007669"/>
    <property type="project" value="UniProtKB-KW"/>
</dbReference>
<dbReference type="AlphaFoldDB" id="A0A7J4MTD7"/>
<comment type="function">
    <text evidence="1">This subunit may be involved in monitoring complementarity of crRNA and target RNA.</text>
</comment>
<evidence type="ECO:0000313" key="7">
    <source>
        <dbReference type="EMBL" id="HIH64011.1"/>
    </source>
</evidence>
<dbReference type="CDD" id="cd09647">
    <property type="entry name" value="Csm2_III-A"/>
    <property type="match status" value="1"/>
</dbReference>
<dbReference type="Pfam" id="PF03750">
    <property type="entry name" value="Csm2_III-A"/>
    <property type="match status" value="1"/>
</dbReference>
<sequence length="141" mass="16389">MSNSMSIEDVKRDINTLEKLSDLEVKKYADTGGYADIIAQTNKDLNTTQLRKFFGAIRKMEKKADSWKNIEADFYLLKPQLANARGRGVIPKGFYDIMMSIMDKVDRGDDKEKLENFRVFVKFIESIVAYHKFYDTKRGKK</sequence>
<keyword evidence="4" id="KW-0694">RNA-binding</keyword>
<protein>
    <recommendedName>
        <fullName evidence="3">CRISPR system Cms protein Csm2</fullName>
    </recommendedName>
    <alternativeName>
        <fullName evidence="6">CRISPR type III A-associated protein Csm2</fullName>
    </alternativeName>
</protein>